<organism evidence="1 2">
    <name type="scientific">Legionella quinlivanii</name>
    <dbReference type="NCBI Taxonomy" id="45073"/>
    <lineage>
        <taxon>Bacteria</taxon>
        <taxon>Pseudomonadati</taxon>
        <taxon>Pseudomonadota</taxon>
        <taxon>Gammaproteobacteria</taxon>
        <taxon>Legionellales</taxon>
        <taxon>Legionellaceae</taxon>
        <taxon>Legionella</taxon>
    </lineage>
</organism>
<dbReference type="AlphaFoldDB" id="A0A0W0Y0C0"/>
<keyword evidence="2" id="KW-1185">Reference proteome</keyword>
<accession>A0A0W0Y0C0</accession>
<dbReference type="Proteomes" id="UP000054618">
    <property type="component" value="Unassembled WGS sequence"/>
</dbReference>
<dbReference type="OrthoDB" id="5644843at2"/>
<name>A0A0W0Y0C0_9GAMM</name>
<dbReference type="EMBL" id="LNYS01000008">
    <property type="protein sequence ID" value="KTD50424.1"/>
    <property type="molecule type" value="Genomic_DNA"/>
</dbReference>
<sequence>MFNFFKAFSTQQSPRLTAFPASQVRSICGLNTSEHLITRQLGFLFSQKHSNNGHLLQINLHNHHVEAVHKKNKDEEKEQELITQVTDSVERMVTKHPNSLFIGVTPTQKMSKGAGLYPGHGFSFLTDTKGKIQGHVSKRPDTLSIVGKRNAYRDAQFEGKSTSQMLDEQMYVYNSTFSRLTYDIGKWRERSLNLEGSYPLLIVQLPLGPGVKVSSNDYLAREKELIEHKRPYHLFPERKPDGSVQRPNNCLTAVAQVVLGYEYYSTLCDSMYCQQALVELVKRVIENPDNFLEQTRKLNLLEGVEDCPLKTEDYLGTFLC</sequence>
<evidence type="ECO:0000313" key="1">
    <source>
        <dbReference type="EMBL" id="KTD50424.1"/>
    </source>
</evidence>
<protein>
    <submittedName>
        <fullName evidence="1">Uncharacterized protein</fullName>
    </submittedName>
</protein>
<comment type="caution">
    <text evidence="1">The sequence shown here is derived from an EMBL/GenBank/DDBJ whole genome shotgun (WGS) entry which is preliminary data.</text>
</comment>
<dbReference type="RefSeq" id="WP_058507834.1">
    <property type="nucleotide sequence ID" value="NZ_CAAAIK010000001.1"/>
</dbReference>
<evidence type="ECO:0000313" key="2">
    <source>
        <dbReference type="Proteomes" id="UP000054618"/>
    </source>
</evidence>
<dbReference type="PATRIC" id="fig|45073.5.peg.1846"/>
<reference evidence="1 2" key="1">
    <citation type="submission" date="2015-11" db="EMBL/GenBank/DDBJ databases">
        <title>Genomic analysis of 38 Legionella species identifies large and diverse effector repertoires.</title>
        <authorList>
            <person name="Burstein D."/>
            <person name="Amaro F."/>
            <person name="Zusman T."/>
            <person name="Lifshitz Z."/>
            <person name="Cohen O."/>
            <person name="Gilbert J.A."/>
            <person name="Pupko T."/>
            <person name="Shuman H.A."/>
            <person name="Segal G."/>
        </authorList>
    </citation>
    <scope>NUCLEOTIDE SEQUENCE [LARGE SCALE GENOMIC DNA]</scope>
    <source>
        <strain evidence="1 2">CDC#1442-AUS-E</strain>
    </source>
</reference>
<proteinExistence type="predicted"/>
<gene>
    <name evidence="1" type="ORF">Lqui_1749</name>
</gene>